<reference evidence="1 2" key="1">
    <citation type="journal article" date="2020" name="Cell">
        <title>Large-Scale Comparative Analyses of Tick Genomes Elucidate Their Genetic Diversity and Vector Capacities.</title>
        <authorList>
            <consortium name="Tick Genome and Microbiome Consortium (TIGMIC)"/>
            <person name="Jia N."/>
            <person name="Wang J."/>
            <person name="Shi W."/>
            <person name="Du L."/>
            <person name="Sun Y."/>
            <person name="Zhan W."/>
            <person name="Jiang J.F."/>
            <person name="Wang Q."/>
            <person name="Zhang B."/>
            <person name="Ji P."/>
            <person name="Bell-Sakyi L."/>
            <person name="Cui X.M."/>
            <person name="Yuan T.T."/>
            <person name="Jiang B.G."/>
            <person name="Yang W.F."/>
            <person name="Lam T.T."/>
            <person name="Chang Q.C."/>
            <person name="Ding S.J."/>
            <person name="Wang X.J."/>
            <person name="Zhu J.G."/>
            <person name="Ruan X.D."/>
            <person name="Zhao L."/>
            <person name="Wei J.T."/>
            <person name="Ye R.Z."/>
            <person name="Que T.C."/>
            <person name="Du C.H."/>
            <person name="Zhou Y.H."/>
            <person name="Cheng J.X."/>
            <person name="Dai P.F."/>
            <person name="Guo W.B."/>
            <person name="Han X.H."/>
            <person name="Huang E.J."/>
            <person name="Li L.F."/>
            <person name="Wei W."/>
            <person name="Gao Y.C."/>
            <person name="Liu J.Z."/>
            <person name="Shao H.Z."/>
            <person name="Wang X."/>
            <person name="Wang C.C."/>
            <person name="Yang T.C."/>
            <person name="Huo Q.B."/>
            <person name="Li W."/>
            <person name="Chen H.Y."/>
            <person name="Chen S.E."/>
            <person name="Zhou L.G."/>
            <person name="Ni X.B."/>
            <person name="Tian J.H."/>
            <person name="Sheng Y."/>
            <person name="Liu T."/>
            <person name="Pan Y.S."/>
            <person name="Xia L.Y."/>
            <person name="Li J."/>
            <person name="Zhao F."/>
            <person name="Cao W.C."/>
        </authorList>
    </citation>
    <scope>NUCLEOTIDE SEQUENCE [LARGE SCALE GENOMIC DNA]</scope>
    <source>
        <strain evidence="1">Iper-2018</strain>
    </source>
</reference>
<accession>A0AC60PG71</accession>
<evidence type="ECO:0000313" key="1">
    <source>
        <dbReference type="EMBL" id="KAG0419175.1"/>
    </source>
</evidence>
<gene>
    <name evidence="1" type="ORF">HPB47_004292</name>
</gene>
<dbReference type="Proteomes" id="UP000805193">
    <property type="component" value="Unassembled WGS sequence"/>
</dbReference>
<comment type="caution">
    <text evidence="1">The sequence shown here is derived from an EMBL/GenBank/DDBJ whole genome shotgun (WGS) entry which is preliminary data.</text>
</comment>
<proteinExistence type="predicted"/>
<protein>
    <submittedName>
        <fullName evidence="1">Uncharacterized protein</fullName>
    </submittedName>
</protein>
<sequence length="874" mass="97192">MNRAAEDSNQVPTTATNESAQPSTETNCDHLSDASISNLPECWNLEQGEFFKKENEWLSFVDGKLKCLSCSRVKHLGSLGRISLEWAEGGVKASGDSKQKQQRALRKKIYQHRESDAHVKALEIDRTAKKRKLEEAFSEQLNEHQEATKKIFRIAYKQAKNCRPFSDFSDEIDVQTANGVDIGNEMQKSMCRALIEVGAKFSVLIDESTTVSKHSTLIVYLRSDFGHLQPVTVFLDLVEVTDGTAAGIKEALLTCLSSHGLSMNVLKEKLVAFACDGASVMLGKHSGVAKLLEDTFPNLITWHCSAHRLELAVGDTVRDVQGINHFKIFMDKLYCLYSSSPKNRRELESCAKDLNASLLCVGRVLDTRWVASSFRTVNAVMTSYPSLYTHFMKCSEDPKRDTKEKAQYIGLAERLSSVEFVQNLALLHDSLAELSELSLNFQVRAMTLPEAHNLVTRQIAVFEARKARPGKMSVQVNDAVKTKCFKDIKLHPGRKCDRAINSTQFYQSLADNMRTRLLTTQSSRSSSSSVDQHVTVYRELIEDIRLLDPSTWPEHGRDDDNDSESSESSAPNDATGSFSFVAYFNGSGTPTFKHWVGELERTQRLARWEDPTLLAIAQGKLCGVAADWHVSTGRQLTTWTTWKAGLEEQFGEQLSLIQWHQGVAAITQKTGESLQQYAFAKLKRVSRCPAPIAGKERIEYLVQGIRDDQVATYIAVQRSRTVDDFLSIKSEVDRALDHTRLAQYSKSTEKASGRSTPQSAIVKTDSAVSSPQSVRSSTFQHTTDVMPLPRITSLPTPDQESSHVVRARLFWPSPPASLAREQTPPAPLGCCGCHAGPAEVKAPSFRLWLRLGRLVSLAPASSGRFAAVDYTVVC</sequence>
<keyword evidence="2" id="KW-1185">Reference proteome</keyword>
<name>A0AC60PG71_IXOPE</name>
<dbReference type="EMBL" id="JABSTQ010010652">
    <property type="protein sequence ID" value="KAG0419175.1"/>
    <property type="molecule type" value="Genomic_DNA"/>
</dbReference>
<evidence type="ECO:0000313" key="2">
    <source>
        <dbReference type="Proteomes" id="UP000805193"/>
    </source>
</evidence>
<organism evidence="1 2">
    <name type="scientific">Ixodes persulcatus</name>
    <name type="common">Taiga tick</name>
    <dbReference type="NCBI Taxonomy" id="34615"/>
    <lineage>
        <taxon>Eukaryota</taxon>
        <taxon>Metazoa</taxon>
        <taxon>Ecdysozoa</taxon>
        <taxon>Arthropoda</taxon>
        <taxon>Chelicerata</taxon>
        <taxon>Arachnida</taxon>
        <taxon>Acari</taxon>
        <taxon>Parasitiformes</taxon>
        <taxon>Ixodida</taxon>
        <taxon>Ixodoidea</taxon>
        <taxon>Ixodidae</taxon>
        <taxon>Ixodinae</taxon>
        <taxon>Ixodes</taxon>
    </lineage>
</organism>